<keyword evidence="8" id="KW-0862">Zinc</keyword>
<dbReference type="CDD" id="cd07717">
    <property type="entry name" value="RNaseZ_ZiPD-like_MBL-fold"/>
    <property type="match status" value="1"/>
</dbReference>
<comment type="cofactor">
    <cofactor evidence="1">
        <name>Zn(2+)</name>
        <dbReference type="ChEBI" id="CHEBI:29105"/>
    </cofactor>
</comment>
<gene>
    <name evidence="9" type="ORF">L798_05733</name>
</gene>
<evidence type="ECO:0000256" key="6">
    <source>
        <dbReference type="ARBA" id="ARBA00022759"/>
    </source>
</evidence>
<evidence type="ECO:0000256" key="1">
    <source>
        <dbReference type="ARBA" id="ARBA00001947"/>
    </source>
</evidence>
<evidence type="ECO:0000313" key="10">
    <source>
        <dbReference type="Proteomes" id="UP000027135"/>
    </source>
</evidence>
<dbReference type="InterPro" id="IPR013471">
    <property type="entry name" value="RNase_Z/BN"/>
</dbReference>
<evidence type="ECO:0000256" key="3">
    <source>
        <dbReference type="ARBA" id="ARBA00022694"/>
    </source>
</evidence>
<organism evidence="9 10">
    <name type="scientific">Zootermopsis nevadensis</name>
    <name type="common">Dampwood termite</name>
    <dbReference type="NCBI Taxonomy" id="136037"/>
    <lineage>
        <taxon>Eukaryota</taxon>
        <taxon>Metazoa</taxon>
        <taxon>Ecdysozoa</taxon>
        <taxon>Arthropoda</taxon>
        <taxon>Hexapoda</taxon>
        <taxon>Insecta</taxon>
        <taxon>Pterygota</taxon>
        <taxon>Neoptera</taxon>
        <taxon>Polyneoptera</taxon>
        <taxon>Dictyoptera</taxon>
        <taxon>Blattodea</taxon>
        <taxon>Blattoidea</taxon>
        <taxon>Termitoidae</taxon>
        <taxon>Termopsidae</taxon>
        <taxon>Zootermopsis</taxon>
    </lineage>
</organism>
<accession>A0A067R8U8</accession>
<reference evidence="9 10" key="1">
    <citation type="journal article" date="2014" name="Nat. Commun.">
        <title>Molecular traces of alternative social organization in a termite genome.</title>
        <authorList>
            <person name="Terrapon N."/>
            <person name="Li C."/>
            <person name="Robertson H.M."/>
            <person name="Ji L."/>
            <person name="Meng X."/>
            <person name="Booth W."/>
            <person name="Chen Z."/>
            <person name="Childers C.P."/>
            <person name="Glastad K.M."/>
            <person name="Gokhale K."/>
            <person name="Gowin J."/>
            <person name="Gronenberg W."/>
            <person name="Hermansen R.A."/>
            <person name="Hu H."/>
            <person name="Hunt B.G."/>
            <person name="Huylmans A.K."/>
            <person name="Khalil S.M."/>
            <person name="Mitchell R.D."/>
            <person name="Munoz-Torres M.C."/>
            <person name="Mustard J.A."/>
            <person name="Pan H."/>
            <person name="Reese J.T."/>
            <person name="Scharf M.E."/>
            <person name="Sun F."/>
            <person name="Vogel H."/>
            <person name="Xiao J."/>
            <person name="Yang W."/>
            <person name="Yang Z."/>
            <person name="Yang Z."/>
            <person name="Zhou J."/>
            <person name="Zhu J."/>
            <person name="Brent C.S."/>
            <person name="Elsik C.G."/>
            <person name="Goodisman M.A."/>
            <person name="Liberles D.A."/>
            <person name="Roe R.M."/>
            <person name="Vargo E.L."/>
            <person name="Vilcinskas A."/>
            <person name="Wang J."/>
            <person name="Bornberg-Bauer E."/>
            <person name="Korb J."/>
            <person name="Zhang G."/>
            <person name="Liebig J."/>
        </authorList>
    </citation>
    <scope>NUCLEOTIDE SEQUENCE [LARGE SCALE GENOMIC DNA]</scope>
    <source>
        <tissue evidence="9">Whole organism</tissue>
    </source>
</reference>
<evidence type="ECO:0000256" key="2">
    <source>
        <dbReference type="ARBA" id="ARBA00011738"/>
    </source>
</evidence>
<evidence type="ECO:0000256" key="4">
    <source>
        <dbReference type="ARBA" id="ARBA00022722"/>
    </source>
</evidence>
<dbReference type="GO" id="GO:0042781">
    <property type="term" value="F:3'-tRNA processing endoribonuclease activity"/>
    <property type="evidence" value="ECO:0007669"/>
    <property type="project" value="TreeGrafter"/>
</dbReference>
<dbReference type="NCBIfam" id="NF000801">
    <property type="entry name" value="PRK00055.1-3"/>
    <property type="match status" value="1"/>
</dbReference>
<dbReference type="AlphaFoldDB" id="A0A067R8U8"/>
<evidence type="ECO:0000256" key="5">
    <source>
        <dbReference type="ARBA" id="ARBA00022723"/>
    </source>
</evidence>
<dbReference type="OMA" id="GTQRQMM"/>
<keyword evidence="4" id="KW-0540">Nuclease</keyword>
<sequence>MKIICLGTASCYPTSNRSVSCTAVRFEDGTVWIFDCGEGAQIQLQKSPVRPSRITKIFITHLHGDHLFGLPGLMCTLANMVPDRNDFTLEIYGPQGLRKFIRDTLILSRSALTYNYVVHELIPIAEQYPEDWNTWPADNLATGSLHPQEKQGKDITATNDLTWNVFDGQNVCVKAGALMHSIPSFGYVIAEQDEPGKLDAEYLKQLGVPPGPLYSRIKNGEAITLPSGKALDPLKVLGPPKRGRKITILGDTSDSFRMVDLAQSSDIILHEATLENSMEEKAIDMGHSTPKMAAQYAEKVGARVLMLYHFSQRYKTVLVNDTDLCVDTLLKEAQHELSTRNCPCKVFLAQDLMEVSVPRPSS</sequence>
<keyword evidence="10" id="KW-1185">Reference proteome</keyword>
<dbReference type="STRING" id="136037.A0A067R8U8"/>
<dbReference type="GO" id="GO:0005634">
    <property type="term" value="C:nucleus"/>
    <property type="evidence" value="ECO:0007669"/>
    <property type="project" value="TreeGrafter"/>
</dbReference>
<dbReference type="InterPro" id="IPR036866">
    <property type="entry name" value="RibonucZ/Hydroxyglut_hydro"/>
</dbReference>
<dbReference type="InParanoid" id="A0A067R8U8"/>
<dbReference type="SUPFAM" id="SSF56281">
    <property type="entry name" value="Metallo-hydrolase/oxidoreductase"/>
    <property type="match status" value="1"/>
</dbReference>
<protein>
    <submittedName>
        <fullName evidence="9">Zinc phosphodiesterase ELAC protein 1</fullName>
    </submittedName>
</protein>
<dbReference type="EMBL" id="KK852626">
    <property type="protein sequence ID" value="KDR19907.1"/>
    <property type="molecule type" value="Genomic_DNA"/>
</dbReference>
<dbReference type="Gene3D" id="3.60.15.10">
    <property type="entry name" value="Ribonuclease Z/Hydroxyacylglutathione hydrolase-like"/>
    <property type="match status" value="1"/>
</dbReference>
<keyword evidence="6" id="KW-0255">Endonuclease</keyword>
<proteinExistence type="inferred from homology"/>
<dbReference type="PANTHER" id="PTHR46018">
    <property type="entry name" value="ZINC PHOSPHODIESTERASE ELAC PROTEIN 1"/>
    <property type="match status" value="1"/>
</dbReference>
<evidence type="ECO:0000313" key="9">
    <source>
        <dbReference type="EMBL" id="KDR19907.1"/>
    </source>
</evidence>
<dbReference type="HAMAP" id="MF_01818">
    <property type="entry name" value="RNase_Z_BN"/>
    <property type="match status" value="1"/>
</dbReference>
<dbReference type="Proteomes" id="UP000027135">
    <property type="component" value="Unassembled WGS sequence"/>
</dbReference>
<evidence type="ECO:0000256" key="7">
    <source>
        <dbReference type="ARBA" id="ARBA00022801"/>
    </source>
</evidence>
<name>A0A067R8U8_ZOONE</name>
<keyword evidence="5" id="KW-0479">Metal-binding</keyword>
<dbReference type="GO" id="GO:0046872">
    <property type="term" value="F:metal ion binding"/>
    <property type="evidence" value="ECO:0007669"/>
    <property type="project" value="UniProtKB-KW"/>
</dbReference>
<keyword evidence="3" id="KW-0819">tRNA processing</keyword>
<dbReference type="OrthoDB" id="527344at2759"/>
<dbReference type="PANTHER" id="PTHR46018:SF2">
    <property type="entry name" value="ZINC PHOSPHODIESTERASE ELAC PROTEIN 1"/>
    <property type="match status" value="1"/>
</dbReference>
<keyword evidence="7" id="KW-0378">Hydrolase</keyword>
<comment type="subunit">
    <text evidence="2">Homodimer.</text>
</comment>
<dbReference type="Pfam" id="PF23023">
    <property type="entry name" value="Anti-Pycsar_Apyc1"/>
    <property type="match status" value="1"/>
</dbReference>
<evidence type="ECO:0000256" key="8">
    <source>
        <dbReference type="ARBA" id="ARBA00022833"/>
    </source>
</evidence>
<dbReference type="eggNOG" id="KOG2121">
    <property type="taxonomic scope" value="Eukaryota"/>
</dbReference>